<keyword evidence="3" id="KW-1185">Reference proteome</keyword>
<reference evidence="2" key="2">
    <citation type="submission" date="2013-10" db="EMBL/GenBank/DDBJ databases">
        <authorList>
            <person name="Aslett M."/>
        </authorList>
    </citation>
    <scope>NUCLEOTIDE SEQUENCE [LARGE SCALE GENOMIC DNA]</scope>
    <source>
        <strain evidence="2">Houghton</strain>
    </source>
</reference>
<keyword evidence="1" id="KW-0812">Transmembrane</keyword>
<dbReference type="OrthoDB" id="347183at2759"/>
<dbReference type="Proteomes" id="UP000030750">
    <property type="component" value="Unassembled WGS sequence"/>
</dbReference>
<dbReference type="AlphaFoldDB" id="U6LLL6"/>
<accession>U6LLL6</accession>
<gene>
    <name evidence="2" type="ORF">EBH_0026110</name>
</gene>
<name>U6LLL6_9EIME</name>
<sequence length="556" mass="60272">MGDCTKWTAHAAATVRRIGQRRRSVGCTLLSLLGFFVVLVFHSGTTAEPHLPDACQVDENYRPIVACISVPFAEVEGFYANRNASFPQAVERVLKYIVSAIAINIQTLPYFLTRLRNADGAGSAAIYALTQVSTQTKTSPKINEGRGALQVEAAPSRTEIKGTRRRFFLSTPGVVNVIHSHCGYNDVPGLELALKKSGPSFFEPGSEGVGALYPRTEGPSMDLLLAAMDDTGWYLTDFVWSPYSLGIKLGANKNYGCRLPAAATSSSTYSSKHLDDTDNSFGVSEKEKAIGEVNDTRPAVLQGVFLTNSEYEQIMCVSDNDKIEAPMMLPTSKPVKWVAAQVISRLPNGTEKTTVCMRGEKGQEKPAPGSTRGVIQCPDVDILCYGRPCKNGGVPRYGVCFAELGTLALVGQQLSRVCLCDAEFRKLPAGVAIDSRTGAIFGTPVEVTKGCVPLAIEVQMREIPHAAERTLIRINVVEHLLIQSTRPTPTPIDDLPPSQGHSIASLTPSLNEDTGHSYINGAENEVFMEFDMGNPRDCERYVDGDMRGNSESRNAI</sequence>
<evidence type="ECO:0000313" key="2">
    <source>
        <dbReference type="EMBL" id="CDJ49429.1"/>
    </source>
</evidence>
<protein>
    <submittedName>
        <fullName evidence="2">Uncharacterized protein</fullName>
    </submittedName>
</protein>
<keyword evidence="1" id="KW-0472">Membrane</keyword>
<dbReference type="EMBL" id="HG711666">
    <property type="protein sequence ID" value="CDJ49429.1"/>
    <property type="molecule type" value="Genomic_DNA"/>
</dbReference>
<feature type="transmembrane region" description="Helical" evidence="1">
    <location>
        <begin position="25"/>
        <end position="44"/>
    </location>
</feature>
<proteinExistence type="predicted"/>
<reference evidence="2" key="1">
    <citation type="submission" date="2013-10" db="EMBL/GenBank/DDBJ databases">
        <title>Genomic analysis of the causative agents of coccidiosis in chickens.</title>
        <authorList>
            <person name="Reid A.J."/>
            <person name="Blake D."/>
            <person name="Billington K."/>
            <person name="Browne H."/>
            <person name="Dunn M."/>
            <person name="Hung S."/>
            <person name="Kawahara F."/>
            <person name="Miranda-Saavedra D."/>
            <person name="Mourier T."/>
            <person name="Nagra H."/>
            <person name="Otto T.D."/>
            <person name="Rawlings N."/>
            <person name="Sanchez A."/>
            <person name="Sanders M."/>
            <person name="Subramaniam C."/>
            <person name="Tay Y."/>
            <person name="Dear P."/>
            <person name="Doerig C."/>
            <person name="Gruber A."/>
            <person name="Parkinson J."/>
            <person name="Shirley M."/>
            <person name="Wan K.L."/>
            <person name="Berriman M."/>
            <person name="Tomley F."/>
            <person name="Pain A."/>
        </authorList>
    </citation>
    <scope>NUCLEOTIDE SEQUENCE [LARGE SCALE GENOMIC DNA]</scope>
    <source>
        <strain evidence="2">Houghton</strain>
    </source>
</reference>
<organism evidence="2 3">
    <name type="scientific">Eimeria brunetti</name>
    <dbReference type="NCBI Taxonomy" id="51314"/>
    <lineage>
        <taxon>Eukaryota</taxon>
        <taxon>Sar</taxon>
        <taxon>Alveolata</taxon>
        <taxon>Apicomplexa</taxon>
        <taxon>Conoidasida</taxon>
        <taxon>Coccidia</taxon>
        <taxon>Eucoccidiorida</taxon>
        <taxon>Eimeriorina</taxon>
        <taxon>Eimeriidae</taxon>
        <taxon>Eimeria</taxon>
    </lineage>
</organism>
<keyword evidence="1" id="KW-1133">Transmembrane helix</keyword>
<evidence type="ECO:0000256" key="1">
    <source>
        <dbReference type="SAM" id="Phobius"/>
    </source>
</evidence>
<dbReference type="VEuPathDB" id="ToxoDB:EBH_0026110"/>
<evidence type="ECO:0000313" key="3">
    <source>
        <dbReference type="Proteomes" id="UP000030750"/>
    </source>
</evidence>